<dbReference type="EMBL" id="LXQA010263991">
    <property type="protein sequence ID" value="MCI39135.1"/>
    <property type="molecule type" value="Genomic_DNA"/>
</dbReference>
<dbReference type="AlphaFoldDB" id="A0A392RU56"/>
<organism evidence="1 2">
    <name type="scientific">Trifolium medium</name>
    <dbReference type="NCBI Taxonomy" id="97028"/>
    <lineage>
        <taxon>Eukaryota</taxon>
        <taxon>Viridiplantae</taxon>
        <taxon>Streptophyta</taxon>
        <taxon>Embryophyta</taxon>
        <taxon>Tracheophyta</taxon>
        <taxon>Spermatophyta</taxon>
        <taxon>Magnoliopsida</taxon>
        <taxon>eudicotyledons</taxon>
        <taxon>Gunneridae</taxon>
        <taxon>Pentapetalae</taxon>
        <taxon>rosids</taxon>
        <taxon>fabids</taxon>
        <taxon>Fabales</taxon>
        <taxon>Fabaceae</taxon>
        <taxon>Papilionoideae</taxon>
        <taxon>50 kb inversion clade</taxon>
        <taxon>NPAAA clade</taxon>
        <taxon>Hologalegina</taxon>
        <taxon>IRL clade</taxon>
        <taxon>Trifolieae</taxon>
        <taxon>Trifolium</taxon>
    </lineage>
</organism>
<sequence length="37" mass="3998">MEVIEYFCSQATFVCTSSTTSNIDSTPTSNMISTSLT</sequence>
<dbReference type="Proteomes" id="UP000265520">
    <property type="component" value="Unassembled WGS sequence"/>
</dbReference>
<keyword evidence="2" id="KW-1185">Reference proteome</keyword>
<evidence type="ECO:0000313" key="1">
    <source>
        <dbReference type="EMBL" id="MCI39135.1"/>
    </source>
</evidence>
<name>A0A392RU56_9FABA</name>
<reference evidence="1 2" key="1">
    <citation type="journal article" date="2018" name="Front. Plant Sci.">
        <title>Red Clover (Trifolium pratense) and Zigzag Clover (T. medium) - A Picture of Genomic Similarities and Differences.</title>
        <authorList>
            <person name="Dluhosova J."/>
            <person name="Istvanek J."/>
            <person name="Nedelnik J."/>
            <person name="Repkova J."/>
        </authorList>
    </citation>
    <scope>NUCLEOTIDE SEQUENCE [LARGE SCALE GENOMIC DNA]</scope>
    <source>
        <strain evidence="2">cv. 10/8</strain>
        <tissue evidence="1">Leaf</tissue>
    </source>
</reference>
<comment type="caution">
    <text evidence="1">The sequence shown here is derived from an EMBL/GenBank/DDBJ whole genome shotgun (WGS) entry which is preliminary data.</text>
</comment>
<proteinExistence type="predicted"/>
<evidence type="ECO:0000313" key="2">
    <source>
        <dbReference type="Proteomes" id="UP000265520"/>
    </source>
</evidence>
<protein>
    <submittedName>
        <fullName evidence="1">Uncharacterized protein</fullName>
    </submittedName>
</protein>
<feature type="non-terminal residue" evidence="1">
    <location>
        <position position="37"/>
    </location>
</feature>
<accession>A0A392RU56</accession>